<sequence>MTRQAWGLFITPAVRGPARRDFREGAGSDDEILIEGLRRKEVMKRWKNVRTTFNVEKKAKEDGTSGSQANKRRKLYAVPHFGIFSLNGIFQPPVQFVKGRNWHSEEVEEFCVIIPQIFK</sequence>
<evidence type="ECO:0000313" key="2">
    <source>
        <dbReference type="Proteomes" id="UP001497382"/>
    </source>
</evidence>
<name>A0AAV2A755_9ARAC</name>
<organism evidence="1 2">
    <name type="scientific">Larinioides sclopetarius</name>
    <dbReference type="NCBI Taxonomy" id="280406"/>
    <lineage>
        <taxon>Eukaryota</taxon>
        <taxon>Metazoa</taxon>
        <taxon>Ecdysozoa</taxon>
        <taxon>Arthropoda</taxon>
        <taxon>Chelicerata</taxon>
        <taxon>Arachnida</taxon>
        <taxon>Araneae</taxon>
        <taxon>Araneomorphae</taxon>
        <taxon>Entelegynae</taxon>
        <taxon>Araneoidea</taxon>
        <taxon>Araneidae</taxon>
        <taxon>Larinioides</taxon>
    </lineage>
</organism>
<dbReference type="Proteomes" id="UP001497382">
    <property type="component" value="Unassembled WGS sequence"/>
</dbReference>
<evidence type="ECO:0000313" key="1">
    <source>
        <dbReference type="EMBL" id="CAL1278749.1"/>
    </source>
</evidence>
<reference evidence="1 2" key="1">
    <citation type="submission" date="2024-04" db="EMBL/GenBank/DDBJ databases">
        <authorList>
            <person name="Rising A."/>
            <person name="Reimegard J."/>
            <person name="Sonavane S."/>
            <person name="Akerstrom W."/>
            <person name="Nylinder S."/>
            <person name="Hedman E."/>
            <person name="Kallberg Y."/>
        </authorList>
    </citation>
    <scope>NUCLEOTIDE SEQUENCE [LARGE SCALE GENOMIC DNA]</scope>
</reference>
<protein>
    <submittedName>
        <fullName evidence="1">Uncharacterized protein</fullName>
    </submittedName>
</protein>
<dbReference type="AlphaFoldDB" id="A0AAV2A755"/>
<comment type="caution">
    <text evidence="1">The sequence shown here is derived from an EMBL/GenBank/DDBJ whole genome shotgun (WGS) entry which is preliminary data.</text>
</comment>
<gene>
    <name evidence="1" type="ORF">LARSCL_LOCUS9967</name>
</gene>
<dbReference type="EMBL" id="CAXIEN010000116">
    <property type="protein sequence ID" value="CAL1278749.1"/>
    <property type="molecule type" value="Genomic_DNA"/>
</dbReference>
<keyword evidence="2" id="KW-1185">Reference proteome</keyword>
<proteinExistence type="predicted"/>
<accession>A0AAV2A755</accession>